<evidence type="ECO:0000256" key="2">
    <source>
        <dbReference type="ARBA" id="ARBA00022679"/>
    </source>
</evidence>
<feature type="compositionally biased region" description="Polar residues" evidence="4">
    <location>
        <begin position="284"/>
        <end position="311"/>
    </location>
</feature>
<dbReference type="Proteomes" id="UP001153712">
    <property type="component" value="Chromosome 12"/>
</dbReference>
<sequence length="923" mass="102349">MSSTSRTSKQQTKKSVAPPKNPEQQHKLPKDSSLKDKQLWIKHWLYKSNPVIDQKSFYVNNHMPVTNRRTVTPGPSAIPATRPKTLSPRGKKTPPNYKPSTDYRTLFEQQKKTSSANFPRQPKVSLSSIQRRSSKPTPKNSTKKLDYVTSGSKLSKEGSSMSSSLQPIASRFVQNKSSTFKSLASVNQSKHSELKAVVDYGGESNLAKAPSKPDIIDETPQENPPKVAQTRNSLADEEGSKPEYDVSSFHLASNPNNLQPSHVSNQSFNNSKNEDRDMTRAASKHTQWSLNASLQDSASRQRMRNQTSQEKTINRELMNIINLDQDIRKVNEPPSNEETSTLNQDSSRRRENLESTGDTISAPVNENIFKRLSEINGDQEAGFFIGVDVGISSARAALVTTNGNILKIHSHNIKTWNVLSGFFEQSSEDIWNAVIVCIKNITSQVDPSMVKGVGFDANCSLVCLDQTGQPLSVSPSGHNKQNVILWVDQRASEEANELNRIDHPTLKLMGGAITAEHQLPKLMWLKKYLRTNCWEKAGYFFDLPDFLTWRATGVDSRSVCSLVRKWNFNVKLDGSRVNGTEGWDKSFFERIGLADLAQDNWRKIGANIMVPGCGCKCDLSDKVTKELGLNAETKVGTSILDTYAGALGLIGCTAKGIDPDFDTRVALVSGTSTSHITLSVDPIVIPNVWGPFRHAIFPGLWVNEGGQAATGRLLNKILDTHPAMQFLVKKVSKNNVTSYLNTVLNKISNENDVCYLTTNIHMSPDFQDNKLSINETSLKGMISGLILEKDVKNLALLYLATIQALAYGTKQIITRMKTHGYQLKTLLIYGDLGRNKLYTKTLADACQMSVLVPQQAESVLLGAAMLGAKASGFYPDLVTTVENMGGTGVIVAPLEQVAEFHEKKYKVFLRMIQDQVEYRVMMN</sequence>
<dbReference type="InterPro" id="IPR018484">
    <property type="entry name" value="FGGY_N"/>
</dbReference>
<evidence type="ECO:0000313" key="7">
    <source>
        <dbReference type="EMBL" id="CAG9856691.1"/>
    </source>
</evidence>
<evidence type="ECO:0008006" key="9">
    <source>
        <dbReference type="Google" id="ProtNLM"/>
    </source>
</evidence>
<dbReference type="EMBL" id="OU900105">
    <property type="protein sequence ID" value="CAG9856691.1"/>
    <property type="molecule type" value="Genomic_DNA"/>
</dbReference>
<dbReference type="AlphaFoldDB" id="A0A9N9XL36"/>
<feature type="domain" description="Carbohydrate kinase FGGY N-terminal" evidence="5">
    <location>
        <begin position="384"/>
        <end position="571"/>
    </location>
</feature>
<dbReference type="GO" id="GO:0019321">
    <property type="term" value="P:pentose metabolic process"/>
    <property type="evidence" value="ECO:0007669"/>
    <property type="project" value="TreeGrafter"/>
</dbReference>
<feature type="compositionally biased region" description="Basic and acidic residues" evidence="4">
    <location>
        <begin position="23"/>
        <end position="34"/>
    </location>
</feature>
<gene>
    <name evidence="7" type="ORF">PHYEVI_LOCUS3110</name>
</gene>
<evidence type="ECO:0000256" key="1">
    <source>
        <dbReference type="ARBA" id="ARBA00009156"/>
    </source>
</evidence>
<evidence type="ECO:0000256" key="4">
    <source>
        <dbReference type="SAM" id="MobiDB-lite"/>
    </source>
</evidence>
<evidence type="ECO:0000259" key="5">
    <source>
        <dbReference type="Pfam" id="PF00370"/>
    </source>
</evidence>
<keyword evidence="2" id="KW-0808">Transferase</keyword>
<dbReference type="SUPFAM" id="SSF53067">
    <property type="entry name" value="Actin-like ATPase domain"/>
    <property type="match status" value="2"/>
</dbReference>
<feature type="compositionally biased region" description="Polar residues" evidence="4">
    <location>
        <begin position="333"/>
        <end position="345"/>
    </location>
</feature>
<organism evidence="7 8">
    <name type="scientific">Phyllotreta striolata</name>
    <name type="common">Striped flea beetle</name>
    <name type="synonym">Crioceris striolata</name>
    <dbReference type="NCBI Taxonomy" id="444603"/>
    <lineage>
        <taxon>Eukaryota</taxon>
        <taxon>Metazoa</taxon>
        <taxon>Ecdysozoa</taxon>
        <taxon>Arthropoda</taxon>
        <taxon>Hexapoda</taxon>
        <taxon>Insecta</taxon>
        <taxon>Pterygota</taxon>
        <taxon>Neoptera</taxon>
        <taxon>Endopterygota</taxon>
        <taxon>Coleoptera</taxon>
        <taxon>Polyphaga</taxon>
        <taxon>Cucujiformia</taxon>
        <taxon>Chrysomeloidea</taxon>
        <taxon>Chrysomelidae</taxon>
        <taxon>Galerucinae</taxon>
        <taxon>Alticini</taxon>
        <taxon>Phyllotreta</taxon>
    </lineage>
</organism>
<feature type="compositionally biased region" description="Polar residues" evidence="4">
    <location>
        <begin position="112"/>
        <end position="131"/>
    </location>
</feature>
<feature type="compositionally biased region" description="Low complexity" evidence="4">
    <location>
        <begin position="1"/>
        <end position="15"/>
    </location>
</feature>
<dbReference type="Gene3D" id="1.20.58.2240">
    <property type="match status" value="1"/>
</dbReference>
<dbReference type="GO" id="GO:0019150">
    <property type="term" value="F:D-ribulokinase activity"/>
    <property type="evidence" value="ECO:0007669"/>
    <property type="project" value="TreeGrafter"/>
</dbReference>
<protein>
    <recommendedName>
        <fullName evidence="9">FGGY carbohydrate kinase domain-containing protein</fullName>
    </recommendedName>
</protein>
<feature type="region of interest" description="Disordered" evidence="4">
    <location>
        <begin position="1"/>
        <end position="34"/>
    </location>
</feature>
<feature type="region of interest" description="Disordered" evidence="4">
    <location>
        <begin position="325"/>
        <end position="360"/>
    </location>
</feature>
<feature type="compositionally biased region" description="Polar residues" evidence="4">
    <location>
        <begin position="250"/>
        <end position="271"/>
    </location>
</feature>
<dbReference type="PANTHER" id="PTHR43435">
    <property type="entry name" value="RIBULOKINASE"/>
    <property type="match status" value="1"/>
</dbReference>
<dbReference type="OrthoDB" id="203824at2759"/>
<dbReference type="GO" id="GO:0005737">
    <property type="term" value="C:cytoplasm"/>
    <property type="evidence" value="ECO:0007669"/>
    <property type="project" value="TreeGrafter"/>
</dbReference>
<evidence type="ECO:0000313" key="8">
    <source>
        <dbReference type="Proteomes" id="UP001153712"/>
    </source>
</evidence>
<keyword evidence="8" id="KW-1185">Reference proteome</keyword>
<dbReference type="InterPro" id="IPR018485">
    <property type="entry name" value="FGGY_C"/>
</dbReference>
<comment type="similarity">
    <text evidence="1">Belongs to the FGGY kinase family.</text>
</comment>
<dbReference type="Pfam" id="PF00370">
    <property type="entry name" value="FGGY_N"/>
    <property type="match status" value="1"/>
</dbReference>
<dbReference type="NCBIfam" id="TIGR01315">
    <property type="entry name" value="5C_CHO_kinase"/>
    <property type="match status" value="1"/>
</dbReference>
<evidence type="ECO:0000256" key="3">
    <source>
        <dbReference type="ARBA" id="ARBA00022777"/>
    </source>
</evidence>
<name>A0A9N9XL36_PHYSR</name>
<evidence type="ECO:0000259" key="6">
    <source>
        <dbReference type="Pfam" id="PF02782"/>
    </source>
</evidence>
<feature type="domain" description="Carbohydrate kinase FGGY C-terminal" evidence="6">
    <location>
        <begin position="666"/>
        <end position="870"/>
    </location>
</feature>
<proteinExistence type="inferred from homology"/>
<dbReference type="Pfam" id="PF02782">
    <property type="entry name" value="FGGY_C"/>
    <property type="match status" value="1"/>
</dbReference>
<feature type="region of interest" description="Disordered" evidence="4">
    <location>
        <begin position="205"/>
        <end position="313"/>
    </location>
</feature>
<dbReference type="PANTHER" id="PTHR43435:SF4">
    <property type="entry name" value="FGGY CARBOHYDRATE KINASE DOMAIN-CONTAINING PROTEIN"/>
    <property type="match status" value="1"/>
</dbReference>
<feature type="compositionally biased region" description="Low complexity" evidence="4">
    <location>
        <begin position="150"/>
        <end position="164"/>
    </location>
</feature>
<dbReference type="Gene3D" id="3.30.420.40">
    <property type="match status" value="1"/>
</dbReference>
<reference evidence="7" key="1">
    <citation type="submission" date="2022-01" db="EMBL/GenBank/DDBJ databases">
        <authorList>
            <person name="King R."/>
        </authorList>
    </citation>
    <scope>NUCLEOTIDE SEQUENCE</scope>
</reference>
<dbReference type="CDD" id="cd07782">
    <property type="entry name" value="ASKHA_NBD_FGGY_D-RBK"/>
    <property type="match status" value="1"/>
</dbReference>
<dbReference type="InterPro" id="IPR043129">
    <property type="entry name" value="ATPase_NBD"/>
</dbReference>
<accession>A0A9N9XL36</accession>
<keyword evidence="3" id="KW-0418">Kinase</keyword>
<dbReference type="InterPro" id="IPR006003">
    <property type="entry name" value="FGGY_RbtK-like"/>
</dbReference>
<feature type="region of interest" description="Disordered" evidence="4">
    <location>
        <begin position="65"/>
        <end position="164"/>
    </location>
</feature>